<dbReference type="PANTHER" id="PTHR42788:SF13">
    <property type="entry name" value="ALIPHATIC SULFONATES IMPORT ATP-BINDING PROTEIN SSUB"/>
    <property type="match status" value="1"/>
</dbReference>
<keyword evidence="7" id="KW-1185">Reference proteome</keyword>
<evidence type="ECO:0000259" key="5">
    <source>
        <dbReference type="PROSITE" id="PS50893"/>
    </source>
</evidence>
<dbReference type="SMART" id="SM00382">
    <property type="entry name" value="AAA"/>
    <property type="match status" value="1"/>
</dbReference>
<dbReference type="Proteomes" id="UP000239181">
    <property type="component" value="Unassembled WGS sequence"/>
</dbReference>
<comment type="caution">
    <text evidence="6">The sequence shown here is derived from an EMBL/GenBank/DDBJ whole genome shotgun (WGS) entry which is preliminary data.</text>
</comment>
<dbReference type="CDD" id="cd03293">
    <property type="entry name" value="ABC_NrtD_SsuB_transporters"/>
    <property type="match status" value="1"/>
</dbReference>
<dbReference type="PANTHER" id="PTHR42788">
    <property type="entry name" value="TAURINE IMPORT ATP-BINDING PROTEIN-RELATED"/>
    <property type="match status" value="1"/>
</dbReference>
<keyword evidence="4 6" id="KW-0067">ATP-binding</keyword>
<keyword evidence="3" id="KW-0547">Nucleotide-binding</keyword>
<dbReference type="InterPro" id="IPR050166">
    <property type="entry name" value="ABC_transporter_ATP-bind"/>
</dbReference>
<dbReference type="GO" id="GO:0016887">
    <property type="term" value="F:ATP hydrolysis activity"/>
    <property type="evidence" value="ECO:0007669"/>
    <property type="project" value="InterPro"/>
</dbReference>
<gene>
    <name evidence="6" type="ORF">CQW29_12430</name>
</gene>
<dbReference type="AlphaFoldDB" id="A0A2S9IBV1"/>
<evidence type="ECO:0000256" key="4">
    <source>
        <dbReference type="ARBA" id="ARBA00022840"/>
    </source>
</evidence>
<dbReference type="PROSITE" id="PS50893">
    <property type="entry name" value="ABC_TRANSPORTER_2"/>
    <property type="match status" value="1"/>
</dbReference>
<dbReference type="GO" id="GO:0005524">
    <property type="term" value="F:ATP binding"/>
    <property type="evidence" value="ECO:0007669"/>
    <property type="project" value="UniProtKB-KW"/>
</dbReference>
<dbReference type="Pfam" id="PF00005">
    <property type="entry name" value="ABC_tran"/>
    <property type="match status" value="1"/>
</dbReference>
<protein>
    <submittedName>
        <fullName evidence="6">Nitrate ABC transporter ATP-binding protein</fullName>
    </submittedName>
</protein>
<organism evidence="6 7">
    <name type="scientific">Pantoea coffeiphila</name>
    <dbReference type="NCBI Taxonomy" id="1465635"/>
    <lineage>
        <taxon>Bacteria</taxon>
        <taxon>Pseudomonadati</taxon>
        <taxon>Pseudomonadota</taxon>
        <taxon>Gammaproteobacteria</taxon>
        <taxon>Enterobacterales</taxon>
        <taxon>Erwiniaceae</taxon>
        <taxon>Pantoea</taxon>
    </lineage>
</organism>
<keyword evidence="2" id="KW-0813">Transport</keyword>
<evidence type="ECO:0000313" key="7">
    <source>
        <dbReference type="Proteomes" id="UP000239181"/>
    </source>
</evidence>
<dbReference type="PROSITE" id="PS00211">
    <property type="entry name" value="ABC_TRANSPORTER_1"/>
    <property type="match status" value="1"/>
</dbReference>
<accession>A0A2S9IBV1</accession>
<evidence type="ECO:0000256" key="1">
    <source>
        <dbReference type="ARBA" id="ARBA00006526"/>
    </source>
</evidence>
<dbReference type="RefSeq" id="WP_105593040.1">
    <property type="nucleotide sequence ID" value="NZ_PDET01000007.1"/>
</dbReference>
<dbReference type="SUPFAM" id="SSF52540">
    <property type="entry name" value="P-loop containing nucleoside triphosphate hydrolases"/>
    <property type="match status" value="1"/>
</dbReference>
<dbReference type="OrthoDB" id="9802264at2"/>
<feature type="domain" description="ABC transporter" evidence="5">
    <location>
        <begin position="5"/>
        <end position="230"/>
    </location>
</feature>
<dbReference type="EMBL" id="PDET01000007">
    <property type="protein sequence ID" value="PRD15262.1"/>
    <property type="molecule type" value="Genomic_DNA"/>
</dbReference>
<dbReference type="Gene3D" id="3.40.50.300">
    <property type="entry name" value="P-loop containing nucleotide triphosphate hydrolases"/>
    <property type="match status" value="1"/>
</dbReference>
<evidence type="ECO:0000256" key="3">
    <source>
        <dbReference type="ARBA" id="ARBA00022741"/>
    </source>
</evidence>
<sequence length="256" mass="28070">MTSVVDVRQLGKTFPHAGKNRQVLRDIDLQVAQGEIVALLGPSGCGKSTLLRIIAGLEQHDSGELRLPPAVKIGMVFQSYSVFPWLSVEDNVAFGLTLQGATKKAARQAARELLEKVGLAGQAKAWTSVLSGGMKQRLAIARALAVRPQLLLMDEPFGALDAFTRFEMQQLLLRLWQESGKTVVFVTHDIDEAILLADRIVVLSPNPGSVNSIIPVDLPRPRHDLTDPTLLQRQAALRSHLYQLFFSMQRPVGASH</sequence>
<dbReference type="InterPro" id="IPR017871">
    <property type="entry name" value="ABC_transporter-like_CS"/>
</dbReference>
<proteinExistence type="inferred from homology"/>
<evidence type="ECO:0000256" key="2">
    <source>
        <dbReference type="ARBA" id="ARBA00022448"/>
    </source>
</evidence>
<comment type="similarity">
    <text evidence="1">Belongs to the ABC transporter superfamily. Drug exporter-2 (TC 3.A.1.117) family.</text>
</comment>
<evidence type="ECO:0000313" key="6">
    <source>
        <dbReference type="EMBL" id="PRD15262.1"/>
    </source>
</evidence>
<name>A0A2S9IBV1_9GAMM</name>
<dbReference type="InterPro" id="IPR003593">
    <property type="entry name" value="AAA+_ATPase"/>
</dbReference>
<dbReference type="InterPro" id="IPR003439">
    <property type="entry name" value="ABC_transporter-like_ATP-bd"/>
</dbReference>
<reference evidence="6 7" key="1">
    <citation type="submission" date="2017-10" db="EMBL/GenBank/DDBJ databases">
        <title>Draft genome of two endophytic bacteria isolated from 'guarana' Paullinia cupana (Mart.) Ducke.</title>
        <authorList>
            <person name="Siqueira K.A."/>
            <person name="Liotti R.G."/>
            <person name="Mendes T.A."/>
            <person name="Soares M.A."/>
        </authorList>
    </citation>
    <scope>NUCLEOTIDE SEQUENCE [LARGE SCALE GENOMIC DNA]</scope>
    <source>
        <strain evidence="6 7">342</strain>
    </source>
</reference>
<dbReference type="InterPro" id="IPR027417">
    <property type="entry name" value="P-loop_NTPase"/>
</dbReference>